<dbReference type="Proteomes" id="UP001500665">
    <property type="component" value="Unassembled WGS sequence"/>
</dbReference>
<comment type="caution">
    <text evidence="2">The sequence shown here is derived from an EMBL/GenBank/DDBJ whole genome shotgun (WGS) entry which is preliminary data.</text>
</comment>
<keyword evidence="3" id="KW-1185">Reference proteome</keyword>
<keyword evidence="1" id="KW-0812">Transmembrane</keyword>
<evidence type="ECO:0000256" key="1">
    <source>
        <dbReference type="SAM" id="Phobius"/>
    </source>
</evidence>
<evidence type="ECO:0008006" key="4">
    <source>
        <dbReference type="Google" id="ProtNLM"/>
    </source>
</evidence>
<protein>
    <recommendedName>
        <fullName evidence="4">PH domain-containing protein</fullName>
    </recommendedName>
</protein>
<keyword evidence="1" id="KW-1133">Transmembrane helix</keyword>
<evidence type="ECO:0000313" key="2">
    <source>
        <dbReference type="EMBL" id="GAA0948308.1"/>
    </source>
</evidence>
<evidence type="ECO:0000313" key="3">
    <source>
        <dbReference type="Proteomes" id="UP001500665"/>
    </source>
</evidence>
<name>A0ABN1QW16_9ACTN</name>
<organism evidence="2 3">
    <name type="scientific">Actinocorallia libanotica</name>
    <dbReference type="NCBI Taxonomy" id="46162"/>
    <lineage>
        <taxon>Bacteria</taxon>
        <taxon>Bacillati</taxon>
        <taxon>Actinomycetota</taxon>
        <taxon>Actinomycetes</taxon>
        <taxon>Streptosporangiales</taxon>
        <taxon>Thermomonosporaceae</taxon>
        <taxon>Actinocorallia</taxon>
    </lineage>
</organism>
<proteinExistence type="predicted"/>
<sequence length="75" mass="7711">MGRTLQDRSRWIATLAAALAAIAAGAAGFTEVPTPMQLGFLAAAALTAGASALPGTSRFKKKLFSDCSGLRHHVL</sequence>
<feature type="transmembrane region" description="Helical" evidence="1">
    <location>
        <begin position="38"/>
        <end position="55"/>
    </location>
</feature>
<gene>
    <name evidence="2" type="ORF">GCM10009550_24520</name>
</gene>
<accession>A0ABN1QW16</accession>
<reference evidence="2 3" key="1">
    <citation type="journal article" date="2019" name="Int. J. Syst. Evol. Microbiol.">
        <title>The Global Catalogue of Microorganisms (GCM) 10K type strain sequencing project: providing services to taxonomists for standard genome sequencing and annotation.</title>
        <authorList>
            <consortium name="The Broad Institute Genomics Platform"/>
            <consortium name="The Broad Institute Genome Sequencing Center for Infectious Disease"/>
            <person name="Wu L."/>
            <person name="Ma J."/>
        </authorList>
    </citation>
    <scope>NUCLEOTIDE SEQUENCE [LARGE SCALE GENOMIC DNA]</scope>
    <source>
        <strain evidence="2 3">JCM 10696</strain>
    </source>
</reference>
<keyword evidence="1" id="KW-0472">Membrane</keyword>
<dbReference type="EMBL" id="BAAAHH010000008">
    <property type="protein sequence ID" value="GAA0948308.1"/>
    <property type="molecule type" value="Genomic_DNA"/>
</dbReference>